<evidence type="ECO:0000256" key="8">
    <source>
        <dbReference type="SAM" id="Phobius"/>
    </source>
</evidence>
<feature type="active site" description="Charge relay system" evidence="7">
    <location>
        <position position="387"/>
    </location>
</feature>
<dbReference type="GO" id="GO:0019695">
    <property type="term" value="P:choline metabolic process"/>
    <property type="evidence" value="ECO:0007669"/>
    <property type="project" value="TreeGrafter"/>
</dbReference>
<evidence type="ECO:0000256" key="7">
    <source>
        <dbReference type="PIRSR" id="PIRSR600997-1"/>
    </source>
</evidence>
<dbReference type="PANTHER" id="PTHR43918:SF4">
    <property type="entry name" value="CARBOXYLIC ESTER HYDROLASE"/>
    <property type="match status" value="1"/>
</dbReference>
<feature type="domain" description="Carboxylesterase type B" evidence="9">
    <location>
        <begin position="59"/>
        <end position="214"/>
    </location>
</feature>
<dbReference type="OrthoDB" id="408631at2759"/>
<evidence type="ECO:0000256" key="1">
    <source>
        <dbReference type="ARBA" id="ARBA00005964"/>
    </source>
</evidence>
<comment type="similarity">
    <text evidence="1">Belongs to the type-B carboxylesterase/lipase family.</text>
</comment>
<keyword evidence="8" id="KW-0472">Membrane</keyword>
<gene>
    <name evidence="10" type="ORF">OSB1V03_LOCUS4679</name>
</gene>
<feature type="transmembrane region" description="Helical" evidence="8">
    <location>
        <begin position="5"/>
        <end position="22"/>
    </location>
</feature>
<evidence type="ECO:0000256" key="3">
    <source>
        <dbReference type="ARBA" id="ARBA00022801"/>
    </source>
</evidence>
<keyword evidence="8" id="KW-0812">Transmembrane</keyword>
<dbReference type="InterPro" id="IPR002018">
    <property type="entry name" value="CarbesteraseB"/>
</dbReference>
<dbReference type="InterPro" id="IPR029058">
    <property type="entry name" value="AB_hydrolase_fold"/>
</dbReference>
<evidence type="ECO:0000256" key="6">
    <source>
        <dbReference type="ARBA" id="ARBA00048484"/>
    </source>
</evidence>
<dbReference type="InterPro" id="IPR050654">
    <property type="entry name" value="AChE-related_enzymes"/>
</dbReference>
<evidence type="ECO:0000256" key="5">
    <source>
        <dbReference type="ARBA" id="ARBA00023180"/>
    </source>
</evidence>
<dbReference type="SUPFAM" id="SSF53474">
    <property type="entry name" value="alpha/beta-Hydrolases"/>
    <property type="match status" value="1"/>
</dbReference>
<dbReference type="Gene3D" id="3.40.50.1820">
    <property type="entry name" value="alpha/beta hydrolase"/>
    <property type="match status" value="2"/>
</dbReference>
<protein>
    <recommendedName>
        <fullName evidence="9">Carboxylesterase type B domain-containing protein</fullName>
    </recommendedName>
</protein>
<evidence type="ECO:0000313" key="11">
    <source>
        <dbReference type="Proteomes" id="UP000759131"/>
    </source>
</evidence>
<feature type="active site" description="Acyl-ester intermediate" evidence="7">
    <location>
        <position position="258"/>
    </location>
</feature>
<organism evidence="10">
    <name type="scientific">Medioppia subpectinata</name>
    <dbReference type="NCBI Taxonomy" id="1979941"/>
    <lineage>
        <taxon>Eukaryota</taxon>
        <taxon>Metazoa</taxon>
        <taxon>Ecdysozoa</taxon>
        <taxon>Arthropoda</taxon>
        <taxon>Chelicerata</taxon>
        <taxon>Arachnida</taxon>
        <taxon>Acari</taxon>
        <taxon>Acariformes</taxon>
        <taxon>Sarcoptiformes</taxon>
        <taxon>Oribatida</taxon>
        <taxon>Brachypylina</taxon>
        <taxon>Oppioidea</taxon>
        <taxon>Oppiidae</taxon>
        <taxon>Medioppia</taxon>
    </lineage>
</organism>
<dbReference type="Pfam" id="PF00135">
    <property type="entry name" value="COesterase"/>
    <property type="match status" value="2"/>
</dbReference>
<evidence type="ECO:0000313" key="10">
    <source>
        <dbReference type="EMBL" id="CAD7624234.1"/>
    </source>
</evidence>
<dbReference type="PRINTS" id="PR00878">
    <property type="entry name" value="CHOLNESTRASE"/>
</dbReference>
<keyword evidence="4" id="KW-1015">Disulfide bond</keyword>
<keyword evidence="3" id="KW-0378">Hydrolase</keyword>
<keyword evidence="5" id="KW-0325">Glycoprotein</keyword>
<dbReference type="Proteomes" id="UP000759131">
    <property type="component" value="Unassembled WGS sequence"/>
</dbReference>
<dbReference type="InterPro" id="IPR000997">
    <property type="entry name" value="Cholinesterase"/>
</dbReference>
<dbReference type="EMBL" id="OC856763">
    <property type="protein sequence ID" value="CAD7624234.1"/>
    <property type="molecule type" value="Genomic_DNA"/>
</dbReference>
<dbReference type="GO" id="GO:0003990">
    <property type="term" value="F:acetylcholinesterase activity"/>
    <property type="evidence" value="ECO:0007669"/>
    <property type="project" value="UniProtKB-EC"/>
</dbReference>
<accession>A0A7R9KJ69</accession>
<dbReference type="EMBL" id="CAJPIZ010002188">
    <property type="protein sequence ID" value="CAG2104664.1"/>
    <property type="molecule type" value="Genomic_DNA"/>
</dbReference>
<dbReference type="GO" id="GO:0005886">
    <property type="term" value="C:plasma membrane"/>
    <property type="evidence" value="ECO:0007669"/>
    <property type="project" value="TreeGrafter"/>
</dbReference>
<keyword evidence="8" id="KW-1133">Transmembrane helix</keyword>
<reference evidence="10" key="1">
    <citation type="submission" date="2020-11" db="EMBL/GenBank/DDBJ databases">
        <authorList>
            <person name="Tran Van P."/>
        </authorList>
    </citation>
    <scope>NUCLEOTIDE SEQUENCE</scope>
</reference>
<evidence type="ECO:0000256" key="2">
    <source>
        <dbReference type="ARBA" id="ARBA00022487"/>
    </source>
</evidence>
<comment type="catalytic activity">
    <reaction evidence="6">
        <text>acetylcholine + H2O = choline + acetate + H(+)</text>
        <dbReference type="Rhea" id="RHEA:17561"/>
        <dbReference type="ChEBI" id="CHEBI:15354"/>
        <dbReference type="ChEBI" id="CHEBI:15355"/>
        <dbReference type="ChEBI" id="CHEBI:15377"/>
        <dbReference type="ChEBI" id="CHEBI:15378"/>
        <dbReference type="ChEBI" id="CHEBI:30089"/>
        <dbReference type="EC" id="3.1.1.7"/>
    </reaction>
</comment>
<feature type="active site" description="Charge relay system" evidence="7">
    <location>
        <position position="505"/>
    </location>
</feature>
<dbReference type="AlphaFoldDB" id="A0A7R9KJ69"/>
<feature type="domain" description="Carboxylesterase type B" evidence="9">
    <location>
        <begin position="230"/>
        <end position="565"/>
    </location>
</feature>
<keyword evidence="11" id="KW-1185">Reference proteome</keyword>
<dbReference type="PANTHER" id="PTHR43918">
    <property type="entry name" value="ACETYLCHOLINESTERASE"/>
    <property type="match status" value="1"/>
</dbReference>
<evidence type="ECO:0000256" key="4">
    <source>
        <dbReference type="ARBA" id="ARBA00023157"/>
    </source>
</evidence>
<keyword evidence="2" id="KW-0719">Serine esterase</keyword>
<sequence>MEKICYVLLAIFISIAAFVVIYNNSKNDFNKIPTKLKLNSQTSDKIVSKSAKNESDNEVTVRTRSGQLSGRALDVFGRTVYAFVGVPYASPPLGELRFSSPQPVKRWPGVRSATQFTPMCPQVIIPKTLVDMNYISENISEDCLSLNIWTPEIRPKKLRTVMVWIHGGGFLYNSANIHEKDGRVLANYGDVVVVTINYRVGVFGFLNTRTEEAPPLYPYILVSYLPKAAARTKGLFSRAITQSGSFFLPQTSQTFENSKKFAKLVGCLDEEEEDDYINTFSIDSVDCLKATTFDKLLEASNSFLDTSLMAFMPSIDSYFEDIILKRQHLTNCSNLQASNSFLDTSLMAFMPSIDSYFEDIESPVEYILEDNAYSNMKELMTGLVRNEGSFFVYILNPNLFKLNSYPELRTLKETREMFINLIKNKTDIKEDMLTFVAKNYINGPQNDSSEKNIERLIEAFGNAIMNCPTIYLADELVARNKTVYMYLYNHRPKSSQFGEWLGTVHYTEVPFVFGYPLRRTDIFSKLDIEFSKRIMKTWSHFAKTGQVLPQLDVDWPQYSERNAFTVLSPNNVSIINGFGTESWTLLKLINKAKIAVFFSSDDNDNDELISWYQLANSLANVEFSIYTDFNKYSKLRVLEYESMSGNREVELWIYYGSIATRDSIPAIVLYESVGIVLIGGETVPKHLLDNQKPVIWFKEKTGSQSERKANNLTQIQFTNISDEIIKDEFNKWFESRLFNK</sequence>
<dbReference type="GO" id="GO:0005615">
    <property type="term" value="C:extracellular space"/>
    <property type="evidence" value="ECO:0007669"/>
    <property type="project" value="TreeGrafter"/>
</dbReference>
<dbReference type="GO" id="GO:0006581">
    <property type="term" value="P:acetylcholine catabolic process"/>
    <property type="evidence" value="ECO:0007669"/>
    <property type="project" value="TreeGrafter"/>
</dbReference>
<evidence type="ECO:0000259" key="9">
    <source>
        <dbReference type="Pfam" id="PF00135"/>
    </source>
</evidence>
<proteinExistence type="inferred from homology"/>
<name>A0A7R9KJ69_9ACAR</name>